<evidence type="ECO:0000256" key="1">
    <source>
        <dbReference type="SAM" id="Phobius"/>
    </source>
</evidence>
<keyword evidence="1" id="KW-1133">Transmembrane helix</keyword>
<evidence type="ECO:0000313" key="2">
    <source>
        <dbReference type="EMBL" id="CAG6671986.1"/>
    </source>
</evidence>
<dbReference type="EMBL" id="HBUF01227277">
    <property type="protein sequence ID" value="CAG6671986.1"/>
    <property type="molecule type" value="Transcribed_RNA"/>
</dbReference>
<accession>A0A8D8SNV0</accession>
<feature type="transmembrane region" description="Helical" evidence="1">
    <location>
        <begin position="139"/>
        <end position="161"/>
    </location>
</feature>
<dbReference type="AlphaFoldDB" id="A0A8D8SNV0"/>
<name>A0A8D8SNV0_9HEMI</name>
<organism evidence="2">
    <name type="scientific">Cacopsylla melanoneura</name>
    <dbReference type="NCBI Taxonomy" id="428564"/>
    <lineage>
        <taxon>Eukaryota</taxon>
        <taxon>Metazoa</taxon>
        <taxon>Ecdysozoa</taxon>
        <taxon>Arthropoda</taxon>
        <taxon>Hexapoda</taxon>
        <taxon>Insecta</taxon>
        <taxon>Pterygota</taxon>
        <taxon>Neoptera</taxon>
        <taxon>Paraneoptera</taxon>
        <taxon>Hemiptera</taxon>
        <taxon>Sternorrhyncha</taxon>
        <taxon>Psylloidea</taxon>
        <taxon>Psyllidae</taxon>
        <taxon>Psyllinae</taxon>
        <taxon>Cacopsylla</taxon>
    </lineage>
</organism>
<feature type="transmembrane region" description="Helical" evidence="1">
    <location>
        <begin position="101"/>
        <end position="127"/>
    </location>
</feature>
<dbReference type="EMBL" id="HBUF01446409">
    <property type="protein sequence ID" value="CAG6743336.1"/>
    <property type="molecule type" value="Transcribed_RNA"/>
</dbReference>
<keyword evidence="1" id="KW-0472">Membrane</keyword>
<dbReference type="EMBL" id="HBUF01227278">
    <property type="protein sequence ID" value="CAG6671987.1"/>
    <property type="molecule type" value="Transcribed_RNA"/>
</dbReference>
<protein>
    <submittedName>
        <fullName evidence="2">Uncharacterized protein</fullName>
    </submittedName>
</protein>
<reference evidence="2" key="1">
    <citation type="submission" date="2021-05" db="EMBL/GenBank/DDBJ databases">
        <authorList>
            <person name="Alioto T."/>
            <person name="Alioto T."/>
            <person name="Gomez Garrido J."/>
        </authorList>
    </citation>
    <scope>NUCLEOTIDE SEQUENCE</scope>
</reference>
<proteinExistence type="predicted"/>
<sequence length="163" mass="18297">MTASKRNRESVSLGLGNFLYDRGFRIWGYMCRPNVTKHLLLLNLRSKESLFVAFRISSSSKLTSETFPSTRINLFFLVMFSEVICLRGVDVFTSLKLISVYSSLLLLLLTVTSSSVMFSILIFFILFSGSFSEVICLRGVVVFTSLKLTSVSSSLLLYISVVL</sequence>
<keyword evidence="1" id="KW-0812">Transmembrane</keyword>